<dbReference type="Gene3D" id="1.20.58.300">
    <property type="entry name" value="FlgN-like"/>
    <property type="match status" value="1"/>
</dbReference>
<dbReference type="Pfam" id="PF05130">
    <property type="entry name" value="FlgN"/>
    <property type="match status" value="1"/>
</dbReference>
<sequence length="150" mass="16084">MTTSATISAPPPDFPALLTLLDDECGTLEAFVVALDEEQHTLSRSADVSALPAIVARKSELYGRLQTLGRARSAWLSGNRLADMADTVARSPEVGARWSNVVALAKTARRTNETNGRLVRTRMTYNKSALDAIRGAHGKAPAVYGADGRF</sequence>
<gene>
    <name evidence="4" type="ORF">OVY01_01915</name>
</gene>
<keyword evidence="5" id="KW-1185">Reference proteome</keyword>
<dbReference type="InterPro" id="IPR036679">
    <property type="entry name" value="FlgN-like_sf"/>
</dbReference>
<evidence type="ECO:0000313" key="4">
    <source>
        <dbReference type="EMBL" id="MCY0386020.1"/>
    </source>
</evidence>
<keyword evidence="4" id="KW-0282">Flagellum</keyword>
<dbReference type="InterPro" id="IPR007809">
    <property type="entry name" value="FlgN-like"/>
</dbReference>
<evidence type="ECO:0000313" key="5">
    <source>
        <dbReference type="Proteomes" id="UP001082899"/>
    </source>
</evidence>
<comment type="similarity">
    <text evidence="2">Belongs to the FlgN family.</text>
</comment>
<keyword evidence="3" id="KW-1005">Bacterial flagellum biogenesis</keyword>
<evidence type="ECO:0000256" key="3">
    <source>
        <dbReference type="ARBA" id="ARBA00022795"/>
    </source>
</evidence>
<protein>
    <submittedName>
        <fullName evidence="4">Flagellar protein FlgN</fullName>
    </submittedName>
</protein>
<dbReference type="RefSeq" id="WP_267845227.1">
    <property type="nucleotide sequence ID" value="NZ_JAPMXC010000001.1"/>
</dbReference>
<proteinExistence type="inferred from homology"/>
<keyword evidence="4" id="KW-0969">Cilium</keyword>
<accession>A0ABT3ZHL1</accession>
<dbReference type="SUPFAM" id="SSF140566">
    <property type="entry name" value="FlgN-like"/>
    <property type="match status" value="1"/>
</dbReference>
<name>A0ABT3ZHL1_9BURK</name>
<evidence type="ECO:0000256" key="2">
    <source>
        <dbReference type="ARBA" id="ARBA00007703"/>
    </source>
</evidence>
<comment type="function">
    <text evidence="1">Required for the efficient initiation of filament assembly.</text>
</comment>
<keyword evidence="4" id="KW-0966">Cell projection</keyword>
<dbReference type="EMBL" id="JAPMXC010000001">
    <property type="protein sequence ID" value="MCY0386020.1"/>
    <property type="molecule type" value="Genomic_DNA"/>
</dbReference>
<reference evidence="4" key="1">
    <citation type="submission" date="2022-11" db="EMBL/GenBank/DDBJ databases">
        <title>Robbsia betulipollinis sp. nov., isolated from pollen of birch (Betula pendula).</title>
        <authorList>
            <person name="Shi H."/>
            <person name="Ambika Manirajan B."/>
            <person name="Ratering S."/>
            <person name="Geissler-Plaum R."/>
            <person name="Schnell S."/>
        </authorList>
    </citation>
    <scope>NUCLEOTIDE SEQUENCE</scope>
    <source>
        <strain evidence="4">Bb-Pol-6</strain>
    </source>
</reference>
<organism evidence="4 5">
    <name type="scientific">Robbsia betulipollinis</name>
    <dbReference type="NCBI Taxonomy" id="2981849"/>
    <lineage>
        <taxon>Bacteria</taxon>
        <taxon>Pseudomonadati</taxon>
        <taxon>Pseudomonadota</taxon>
        <taxon>Betaproteobacteria</taxon>
        <taxon>Burkholderiales</taxon>
        <taxon>Burkholderiaceae</taxon>
        <taxon>Robbsia</taxon>
    </lineage>
</organism>
<dbReference type="Proteomes" id="UP001082899">
    <property type="component" value="Unassembled WGS sequence"/>
</dbReference>
<evidence type="ECO:0000256" key="1">
    <source>
        <dbReference type="ARBA" id="ARBA00002397"/>
    </source>
</evidence>
<comment type="caution">
    <text evidence="4">The sequence shown here is derived from an EMBL/GenBank/DDBJ whole genome shotgun (WGS) entry which is preliminary data.</text>
</comment>